<dbReference type="GO" id="GO:0005886">
    <property type="term" value="C:plasma membrane"/>
    <property type="evidence" value="ECO:0007669"/>
    <property type="project" value="UniProtKB-SubCell"/>
</dbReference>
<evidence type="ECO:0000313" key="9">
    <source>
        <dbReference type="EMBL" id="ABO89720.1"/>
    </source>
</evidence>
<evidence type="ECO:0000256" key="1">
    <source>
        <dbReference type="ARBA" id="ARBA00004651"/>
    </source>
</evidence>
<dbReference type="eggNOG" id="COG4139">
    <property type="taxonomic scope" value="Bacteria"/>
</dbReference>
<dbReference type="Gene3D" id="1.10.3470.10">
    <property type="entry name" value="ABC transporter involved in vitamin B12 uptake, BtuC"/>
    <property type="match status" value="1"/>
</dbReference>
<comment type="subcellular location">
    <subcellularLocation>
        <location evidence="1">Cell membrane</location>
        <topology evidence="1">Multi-pass membrane protein</topology>
    </subcellularLocation>
</comment>
<feature type="transmembrane region" description="Helical" evidence="8">
    <location>
        <begin position="140"/>
        <end position="163"/>
    </location>
</feature>
<sequence>MRFSSLCAGLVNTASAPGLVHVRGASVYLSLLARQRRWQRGWLFCLTLLTLLLFFFSLIWGEFMLLPWQPMGDLEQRILLELRLPRALLALLAGAALACGGAVLQVMLHNPVAEPGLLGVSSGAGLAAMVAMAVAKSLGIYLPGWGLSLAAFGGALAVTMLLIRLARRARLGHTRLLLFGVAIGILTNAAMTWLMYFADDGSLREYMFWMMGSLSYGSQQLAWWWLVLPLTLGWLCWQGRALQQLLLGETQARLMGLDVDRMRVRLVLAVCLLTGIAVSLCGVIGFVGLVVPHLLRLCGGSDQRFLLPASALGGGALLLGADLVARSALNAGELPIGVITASVGAPLFIYLLLRQDANATA</sequence>
<dbReference type="PANTHER" id="PTHR30472:SF29">
    <property type="entry name" value="VITAMIN B12 IMPORT SYSTEM PERMEASE PROTEIN BTUC"/>
    <property type="match status" value="1"/>
</dbReference>
<feature type="transmembrane region" description="Helical" evidence="8">
    <location>
        <begin position="218"/>
        <end position="237"/>
    </location>
</feature>
<evidence type="ECO:0000256" key="3">
    <source>
        <dbReference type="ARBA" id="ARBA00022448"/>
    </source>
</evidence>
<comment type="similarity">
    <text evidence="2">Belongs to the binding-protein-dependent transport system permease family. FecCD subfamily.</text>
</comment>
<evidence type="ECO:0000256" key="5">
    <source>
        <dbReference type="ARBA" id="ARBA00022692"/>
    </source>
</evidence>
<dbReference type="GO" id="GO:0015889">
    <property type="term" value="P:cobalamin transport"/>
    <property type="evidence" value="ECO:0007669"/>
    <property type="project" value="TreeGrafter"/>
</dbReference>
<dbReference type="Pfam" id="PF01032">
    <property type="entry name" value="FecCD"/>
    <property type="match status" value="1"/>
</dbReference>
<keyword evidence="4" id="KW-1003">Cell membrane</keyword>
<dbReference type="HOGENOM" id="CLU_013016_0_3_6"/>
<feature type="transmembrane region" description="Helical" evidence="8">
    <location>
        <begin position="334"/>
        <end position="353"/>
    </location>
</feature>
<proteinExistence type="inferred from homology"/>
<dbReference type="InterPro" id="IPR000522">
    <property type="entry name" value="ABC_transptr_permease_BtuC"/>
</dbReference>
<accession>A4SLE8</accession>
<feature type="transmembrane region" description="Helical" evidence="8">
    <location>
        <begin position="266"/>
        <end position="293"/>
    </location>
</feature>
<evidence type="ECO:0000256" key="7">
    <source>
        <dbReference type="ARBA" id="ARBA00023136"/>
    </source>
</evidence>
<reference evidence="10" key="1">
    <citation type="journal article" date="2008" name="BMC Genomics">
        <title>The genome of Aeromonas salmonicida subsp. salmonicida A449: insights into the evolution of a fish pathogen.</title>
        <authorList>
            <person name="Reith M.E."/>
            <person name="Singh R.K."/>
            <person name="Curtis B."/>
            <person name="Boyd J.M."/>
            <person name="Bouevitch A."/>
            <person name="Kimball J."/>
            <person name="Munholland J."/>
            <person name="Murphy C."/>
            <person name="Sarty D."/>
            <person name="Williams J."/>
            <person name="Nash J.H."/>
            <person name="Johnson S.C."/>
            <person name="Brown L.L."/>
        </authorList>
    </citation>
    <scope>NUCLEOTIDE SEQUENCE [LARGE SCALE GENOMIC DNA]</scope>
    <source>
        <strain evidence="10">A449</strain>
    </source>
</reference>
<evidence type="ECO:0000256" key="6">
    <source>
        <dbReference type="ARBA" id="ARBA00022989"/>
    </source>
</evidence>
<dbReference type="Proteomes" id="UP000000225">
    <property type="component" value="Chromosome"/>
</dbReference>
<keyword evidence="3" id="KW-0813">Transport</keyword>
<dbReference type="GO" id="GO:0022857">
    <property type="term" value="F:transmembrane transporter activity"/>
    <property type="evidence" value="ECO:0007669"/>
    <property type="project" value="InterPro"/>
</dbReference>
<evidence type="ECO:0000313" key="10">
    <source>
        <dbReference type="Proteomes" id="UP000000225"/>
    </source>
</evidence>
<evidence type="ECO:0000256" key="8">
    <source>
        <dbReference type="SAM" id="Phobius"/>
    </source>
</evidence>
<keyword evidence="6 8" id="KW-1133">Transmembrane helix</keyword>
<dbReference type="InterPro" id="IPR037294">
    <property type="entry name" value="ABC_BtuC-like"/>
</dbReference>
<dbReference type="SUPFAM" id="SSF81345">
    <property type="entry name" value="ABC transporter involved in vitamin B12 uptake, BtuC"/>
    <property type="match status" value="1"/>
</dbReference>
<dbReference type="NCBIfam" id="NF003001">
    <property type="entry name" value="PRK03784.1"/>
    <property type="match status" value="1"/>
</dbReference>
<dbReference type="KEGG" id="asa:ASA_1637"/>
<evidence type="ECO:0000256" key="4">
    <source>
        <dbReference type="ARBA" id="ARBA00022475"/>
    </source>
</evidence>
<dbReference type="PANTHER" id="PTHR30472">
    <property type="entry name" value="FERRIC ENTEROBACTIN TRANSPORT SYSTEM PERMEASE PROTEIN"/>
    <property type="match status" value="1"/>
</dbReference>
<protein>
    <submittedName>
        <fullName evidence="9">Vitamin B12 import system permease protein BtuC</fullName>
    </submittedName>
</protein>
<feature type="transmembrane region" description="Helical" evidence="8">
    <location>
        <begin position="86"/>
        <end position="104"/>
    </location>
</feature>
<evidence type="ECO:0000256" key="2">
    <source>
        <dbReference type="ARBA" id="ARBA00007935"/>
    </source>
</evidence>
<gene>
    <name evidence="9" type="primary">btuC</name>
    <name evidence="9" type="ordered locus">ASA_1637</name>
</gene>
<feature type="transmembrane region" description="Helical" evidence="8">
    <location>
        <begin position="42"/>
        <end position="66"/>
    </location>
</feature>
<dbReference type="EMBL" id="CP000644">
    <property type="protein sequence ID" value="ABO89720.1"/>
    <property type="molecule type" value="Genomic_DNA"/>
</dbReference>
<feature type="transmembrane region" description="Helical" evidence="8">
    <location>
        <begin position="175"/>
        <end position="198"/>
    </location>
</feature>
<keyword evidence="7 8" id="KW-0472">Membrane</keyword>
<name>A4SLE8_AERS4</name>
<feature type="transmembrane region" description="Helical" evidence="8">
    <location>
        <begin position="116"/>
        <end position="134"/>
    </location>
</feature>
<dbReference type="AlphaFoldDB" id="A4SLE8"/>
<dbReference type="STRING" id="29491.GCA_000820065_00396"/>
<organism evidence="9 10">
    <name type="scientific">Aeromonas salmonicida (strain A449)</name>
    <dbReference type="NCBI Taxonomy" id="382245"/>
    <lineage>
        <taxon>Bacteria</taxon>
        <taxon>Pseudomonadati</taxon>
        <taxon>Pseudomonadota</taxon>
        <taxon>Gammaproteobacteria</taxon>
        <taxon>Aeromonadales</taxon>
        <taxon>Aeromonadaceae</taxon>
        <taxon>Aeromonas</taxon>
    </lineage>
</organism>
<feature type="transmembrane region" description="Helical" evidence="8">
    <location>
        <begin position="305"/>
        <end position="325"/>
    </location>
</feature>
<dbReference type="CDD" id="cd06550">
    <property type="entry name" value="TM_ABC_iron-siderophores_like"/>
    <property type="match status" value="1"/>
</dbReference>
<keyword evidence="5 8" id="KW-0812">Transmembrane</keyword>
<dbReference type="FunFam" id="1.10.3470.10:FF:000001">
    <property type="entry name" value="Vitamin B12 ABC transporter permease BtuC"/>
    <property type="match status" value="1"/>
</dbReference>